<dbReference type="EMBL" id="BARW01009012">
    <property type="protein sequence ID" value="GAI75051.1"/>
    <property type="molecule type" value="Genomic_DNA"/>
</dbReference>
<sequence>MKKILLIIVITFCIFQMIVLAVDIDIGNAAINRESAYTYSTIVDHINPANASGKITQVEIWANISYSLTDCKVATFYIESGNNLSTRDYEYIGNVTGGEKKTFEVDLDVQEGDYIGISYPNGGKIEIDTSGGNDWHIIYEDLIPCNNQLFDTGVRIISLHGTGTTEVGWPHKWNTQSITKWNAKEFTKWNDLE</sequence>
<name>X1S7I1_9ZZZZ</name>
<proteinExistence type="predicted"/>
<reference evidence="1" key="1">
    <citation type="journal article" date="2014" name="Front. Microbiol.">
        <title>High frequency of phylogenetically diverse reductive dehalogenase-homologous genes in deep subseafloor sedimentary metagenomes.</title>
        <authorList>
            <person name="Kawai M."/>
            <person name="Futagami T."/>
            <person name="Toyoda A."/>
            <person name="Takaki Y."/>
            <person name="Nishi S."/>
            <person name="Hori S."/>
            <person name="Arai W."/>
            <person name="Tsubouchi T."/>
            <person name="Morono Y."/>
            <person name="Uchiyama I."/>
            <person name="Ito T."/>
            <person name="Fujiyama A."/>
            <person name="Inagaki F."/>
            <person name="Takami H."/>
        </authorList>
    </citation>
    <scope>NUCLEOTIDE SEQUENCE</scope>
    <source>
        <strain evidence="1">Expedition CK06-06</strain>
    </source>
</reference>
<comment type="caution">
    <text evidence="1">The sequence shown here is derived from an EMBL/GenBank/DDBJ whole genome shotgun (WGS) entry which is preliminary data.</text>
</comment>
<dbReference type="AlphaFoldDB" id="X1S7I1"/>
<gene>
    <name evidence="1" type="ORF">S12H4_18278</name>
</gene>
<organism evidence="1">
    <name type="scientific">marine sediment metagenome</name>
    <dbReference type="NCBI Taxonomy" id="412755"/>
    <lineage>
        <taxon>unclassified sequences</taxon>
        <taxon>metagenomes</taxon>
        <taxon>ecological metagenomes</taxon>
    </lineage>
</organism>
<accession>X1S7I1</accession>
<evidence type="ECO:0000313" key="1">
    <source>
        <dbReference type="EMBL" id="GAI75051.1"/>
    </source>
</evidence>
<protein>
    <submittedName>
        <fullName evidence="1">Uncharacterized protein</fullName>
    </submittedName>
</protein>